<proteinExistence type="predicted"/>
<sequence length="207" mass="22409">MANCSTTNETANETANVTAKETTNKMAQDIVYRHCASCSNFLADNETDFQQCSDNATCVGNVCYIVQTADGFPLKYFAGCLNTSISIDFGDQLGLCNVKENVSKCVCNSKDKCNNLYGTKGFLMSENGTFSGIEFNLTRKTFVIRDSQLANGELVPNQQNQRNVNGAGLDAIVVTPLAPIPNSAECYKPVKLTTAVALFLFAVLHLV</sequence>
<dbReference type="AlphaFoldDB" id="A0A914UL68"/>
<protein>
    <submittedName>
        <fullName evidence="2">Uncharacterized protein</fullName>
    </submittedName>
</protein>
<dbReference type="Proteomes" id="UP000887566">
    <property type="component" value="Unplaced"/>
</dbReference>
<dbReference type="WBParaSite" id="PSAMB.scaffold108size78641.g2010.t1">
    <property type="protein sequence ID" value="PSAMB.scaffold108size78641.g2010.t1"/>
    <property type="gene ID" value="PSAMB.scaffold108size78641.g2010"/>
</dbReference>
<evidence type="ECO:0000313" key="1">
    <source>
        <dbReference type="Proteomes" id="UP000887566"/>
    </source>
</evidence>
<organism evidence="1 2">
    <name type="scientific">Plectus sambesii</name>
    <dbReference type="NCBI Taxonomy" id="2011161"/>
    <lineage>
        <taxon>Eukaryota</taxon>
        <taxon>Metazoa</taxon>
        <taxon>Ecdysozoa</taxon>
        <taxon>Nematoda</taxon>
        <taxon>Chromadorea</taxon>
        <taxon>Plectida</taxon>
        <taxon>Plectina</taxon>
        <taxon>Plectoidea</taxon>
        <taxon>Plectidae</taxon>
        <taxon>Plectus</taxon>
    </lineage>
</organism>
<accession>A0A914UL68</accession>
<reference evidence="2" key="1">
    <citation type="submission" date="2022-11" db="UniProtKB">
        <authorList>
            <consortium name="WormBaseParasite"/>
        </authorList>
    </citation>
    <scope>IDENTIFICATION</scope>
</reference>
<name>A0A914UL68_9BILA</name>
<evidence type="ECO:0000313" key="2">
    <source>
        <dbReference type="WBParaSite" id="PSAMB.scaffold108size78641.g2010.t1"/>
    </source>
</evidence>
<keyword evidence="1" id="KW-1185">Reference proteome</keyword>